<dbReference type="GO" id="GO:0016020">
    <property type="term" value="C:membrane"/>
    <property type="evidence" value="ECO:0007669"/>
    <property type="project" value="InterPro"/>
</dbReference>
<evidence type="ECO:0000256" key="4">
    <source>
        <dbReference type="ARBA" id="ARBA00022989"/>
    </source>
</evidence>
<name>U2ZWH1_VIBPR</name>
<dbReference type="NCBIfam" id="TIGR01730">
    <property type="entry name" value="RND_mfp"/>
    <property type="match status" value="1"/>
</dbReference>
<dbReference type="PANTHER" id="PTHR30367:SF1">
    <property type="entry name" value="MULTIDRUG RESISTANCE PROTEIN MDTN"/>
    <property type="match status" value="1"/>
</dbReference>
<comment type="subcellular location">
    <subcellularLocation>
        <location evidence="1">Membrane</location>
        <topology evidence="1">Single-pass membrane protein</topology>
    </subcellularLocation>
</comment>
<dbReference type="Gene3D" id="2.40.50.100">
    <property type="match status" value="1"/>
</dbReference>
<dbReference type="STRING" id="1219065.VPR01S_01_02200"/>
<dbReference type="GO" id="GO:0022857">
    <property type="term" value="F:transmembrane transporter activity"/>
    <property type="evidence" value="ECO:0007669"/>
    <property type="project" value="InterPro"/>
</dbReference>
<feature type="domain" description="Multidrug resistance protein MdtA-like barrel-sandwich hybrid" evidence="8">
    <location>
        <begin position="43"/>
        <end position="183"/>
    </location>
</feature>
<dbReference type="InterPro" id="IPR058624">
    <property type="entry name" value="MdtA-like_HH"/>
</dbReference>
<dbReference type="SUPFAM" id="SSF111369">
    <property type="entry name" value="HlyD-like secretion proteins"/>
    <property type="match status" value="1"/>
</dbReference>
<accession>U2ZWH1</accession>
<keyword evidence="4 6" id="KW-1133">Transmembrane helix</keyword>
<organism evidence="10 11">
    <name type="scientific">Vibrio proteolyticus NBRC 13287</name>
    <dbReference type="NCBI Taxonomy" id="1219065"/>
    <lineage>
        <taxon>Bacteria</taxon>
        <taxon>Pseudomonadati</taxon>
        <taxon>Pseudomonadota</taxon>
        <taxon>Gammaproteobacteria</taxon>
        <taxon>Vibrionales</taxon>
        <taxon>Vibrionaceae</taxon>
        <taxon>Vibrio</taxon>
    </lineage>
</organism>
<evidence type="ECO:0000259" key="8">
    <source>
        <dbReference type="Pfam" id="PF25917"/>
    </source>
</evidence>
<proteinExistence type="inferred from homology"/>
<evidence type="ECO:0000259" key="7">
    <source>
        <dbReference type="Pfam" id="PF25876"/>
    </source>
</evidence>
<keyword evidence="11" id="KW-1185">Reference proteome</keyword>
<comment type="similarity">
    <text evidence="2">Belongs to the membrane fusion protein (MFP) (TC 8.A.1) family.</text>
</comment>
<dbReference type="PANTHER" id="PTHR30367">
    <property type="entry name" value="P-HYDROXYBENZOIC ACID EFFLUX PUMP SUBUNIT AAEA-RELATED"/>
    <property type="match status" value="1"/>
</dbReference>
<dbReference type="Pfam" id="PF25876">
    <property type="entry name" value="HH_MFP_RND"/>
    <property type="match status" value="1"/>
</dbReference>
<evidence type="ECO:0000259" key="9">
    <source>
        <dbReference type="Pfam" id="PF25963"/>
    </source>
</evidence>
<sequence>MQFIKRYGLTIVLTLIAIFMAQWIWHYYMAAPWTRDGKINADIVSISSDIAGKVTEVRVKDNQLVKRGDILFVIDPQPYQIALEQAKASLQRATAEQIKAEHIAKRRRNMPSGTIPAESIDDAINDALAAKAAVAEAQSAVDHATWSLERSQVVAPTDGYVTNLKVRQGHYTQVGESLVALVDSESFYVTGYFEETKLSHIQVNDRAKITLYSNDETLTGVVESIGRAIADQSVDSASSLIPSVKTNVPWIRLAQRVPVRIKLNTLPAHALLVVGTSCTVVVTPQ</sequence>
<evidence type="ECO:0000256" key="2">
    <source>
        <dbReference type="ARBA" id="ARBA00009477"/>
    </source>
</evidence>
<dbReference type="EMBL" id="BATJ01000001">
    <property type="protein sequence ID" value="GAD65447.1"/>
    <property type="molecule type" value="Genomic_DNA"/>
</dbReference>
<reference evidence="10 11" key="1">
    <citation type="submission" date="2013-09" db="EMBL/GenBank/DDBJ databases">
        <title>Whole genome shotgun sequence of Vibrio proteolyticus NBRC 13287.</title>
        <authorList>
            <person name="Isaki S."/>
            <person name="Hosoyama A."/>
            <person name="Numata M."/>
            <person name="Hashimoto M."/>
            <person name="Hosoyama Y."/>
            <person name="Tsuchikane K."/>
            <person name="Noguchi M."/>
            <person name="Hirakata S."/>
            <person name="Ichikawa N."/>
            <person name="Ohji S."/>
            <person name="Yamazoe A."/>
            <person name="Fujita N."/>
        </authorList>
    </citation>
    <scope>NUCLEOTIDE SEQUENCE [LARGE SCALE GENOMIC DNA]</scope>
    <source>
        <strain evidence="10 11">NBRC 13287</strain>
    </source>
</reference>
<evidence type="ECO:0000256" key="5">
    <source>
        <dbReference type="ARBA" id="ARBA00023136"/>
    </source>
</evidence>
<dbReference type="eggNOG" id="COG1566">
    <property type="taxonomic scope" value="Bacteria"/>
</dbReference>
<dbReference type="Gene3D" id="2.40.30.170">
    <property type="match status" value="1"/>
</dbReference>
<feature type="domain" description="Multidrug resistance protein MdtA-like alpha-helical hairpin" evidence="7">
    <location>
        <begin position="83"/>
        <end position="149"/>
    </location>
</feature>
<dbReference type="InterPro" id="IPR058625">
    <property type="entry name" value="MdtA-like_BSH"/>
</dbReference>
<comment type="caution">
    <text evidence="10">The sequence shown here is derived from an EMBL/GenBank/DDBJ whole genome shotgun (WGS) entry which is preliminary data.</text>
</comment>
<evidence type="ECO:0000313" key="10">
    <source>
        <dbReference type="EMBL" id="GAD65447.1"/>
    </source>
</evidence>
<dbReference type="Proteomes" id="UP000016570">
    <property type="component" value="Unassembled WGS sequence"/>
</dbReference>
<feature type="domain" description="p-hydroxybenzoic acid efflux pump subunit AaeA-like beta-barrel" evidence="9">
    <location>
        <begin position="186"/>
        <end position="283"/>
    </location>
</feature>
<dbReference type="Pfam" id="PF25963">
    <property type="entry name" value="Beta-barrel_AAEA"/>
    <property type="match status" value="1"/>
</dbReference>
<dbReference type="InterPro" id="IPR058634">
    <property type="entry name" value="AaeA-lik-b-barrel"/>
</dbReference>
<evidence type="ECO:0000256" key="6">
    <source>
        <dbReference type="SAM" id="Phobius"/>
    </source>
</evidence>
<dbReference type="RefSeq" id="WP_021703439.1">
    <property type="nucleotide sequence ID" value="NZ_BATJ01000001.1"/>
</dbReference>
<feature type="transmembrane region" description="Helical" evidence="6">
    <location>
        <begin position="7"/>
        <end position="25"/>
    </location>
</feature>
<evidence type="ECO:0000256" key="1">
    <source>
        <dbReference type="ARBA" id="ARBA00004167"/>
    </source>
</evidence>
<evidence type="ECO:0000256" key="3">
    <source>
        <dbReference type="ARBA" id="ARBA00022692"/>
    </source>
</evidence>
<dbReference type="InterPro" id="IPR050393">
    <property type="entry name" value="MFP_Efflux_Pump"/>
</dbReference>
<dbReference type="InterPro" id="IPR006143">
    <property type="entry name" value="RND_pump_MFP"/>
</dbReference>
<dbReference type="Pfam" id="PF25917">
    <property type="entry name" value="BSH_RND"/>
    <property type="match status" value="1"/>
</dbReference>
<gene>
    <name evidence="10" type="ORF">VPR01S_01_02200</name>
</gene>
<keyword evidence="3 6" id="KW-0812">Transmembrane</keyword>
<protein>
    <submittedName>
        <fullName evidence="10">Uncharacterized protein</fullName>
    </submittedName>
</protein>
<evidence type="ECO:0000313" key="11">
    <source>
        <dbReference type="Proteomes" id="UP000016570"/>
    </source>
</evidence>
<keyword evidence="5 6" id="KW-0472">Membrane</keyword>
<dbReference type="AlphaFoldDB" id="U2ZWH1"/>